<comment type="caution">
    <text evidence="1">The sequence shown here is derived from an EMBL/GenBank/DDBJ whole genome shotgun (WGS) entry which is preliminary data.</text>
</comment>
<evidence type="ECO:0000313" key="2">
    <source>
        <dbReference type="Proteomes" id="UP000540989"/>
    </source>
</evidence>
<keyword evidence="2" id="KW-1185">Reference proteome</keyword>
<dbReference type="Gene3D" id="3.50.50.60">
    <property type="entry name" value="FAD/NAD(P)-binding domain"/>
    <property type="match status" value="1"/>
</dbReference>
<name>A0A7W7ZDV5_9BACT</name>
<dbReference type="AlphaFoldDB" id="A0A7W7ZDV5"/>
<dbReference type="Proteomes" id="UP000540989">
    <property type="component" value="Unassembled WGS sequence"/>
</dbReference>
<sequence>MTTTGARYRSISAENSHRFEGEGIHYAATEFEASLCGHEAVAVVGGGSSAGQAPLFLSSRVLQVHLIVRADDLCVTMSDYLIQQIAAAPNIALRTLVTCGPVPLSEWLRPWARVLSLLLKSINVCLG</sequence>
<reference evidence="1 2" key="1">
    <citation type="submission" date="2020-08" db="EMBL/GenBank/DDBJ databases">
        <title>Genomic Encyclopedia of Type Strains, Phase IV (KMG-V): Genome sequencing to study the core and pangenomes of soil and plant-associated prokaryotes.</title>
        <authorList>
            <person name="Whitman W."/>
        </authorList>
    </citation>
    <scope>NUCLEOTIDE SEQUENCE [LARGE SCALE GENOMIC DNA]</scope>
    <source>
        <strain evidence="1 2">M8UP14</strain>
    </source>
</reference>
<gene>
    <name evidence="1" type="ORF">HDF16_002764</name>
</gene>
<evidence type="ECO:0000313" key="1">
    <source>
        <dbReference type="EMBL" id="MBB5058058.1"/>
    </source>
</evidence>
<proteinExistence type="predicted"/>
<dbReference type="EMBL" id="JACHIP010000003">
    <property type="protein sequence ID" value="MBB5058058.1"/>
    <property type="molecule type" value="Genomic_DNA"/>
</dbReference>
<dbReference type="InterPro" id="IPR036188">
    <property type="entry name" value="FAD/NAD-bd_sf"/>
</dbReference>
<organism evidence="1 2">
    <name type="scientific">Granulicella aggregans</name>
    <dbReference type="NCBI Taxonomy" id="474949"/>
    <lineage>
        <taxon>Bacteria</taxon>
        <taxon>Pseudomonadati</taxon>
        <taxon>Acidobacteriota</taxon>
        <taxon>Terriglobia</taxon>
        <taxon>Terriglobales</taxon>
        <taxon>Acidobacteriaceae</taxon>
        <taxon>Granulicella</taxon>
    </lineage>
</organism>
<protein>
    <submittedName>
        <fullName evidence="1">Thioredoxin reductase</fullName>
    </submittedName>
</protein>
<dbReference type="SUPFAM" id="SSF51905">
    <property type="entry name" value="FAD/NAD(P)-binding domain"/>
    <property type="match status" value="1"/>
</dbReference>
<accession>A0A7W7ZDV5</accession>